<accession>A0AAX3EHK2</accession>
<dbReference type="Proteomes" id="UP001163293">
    <property type="component" value="Chromosome"/>
</dbReference>
<dbReference type="RefSeq" id="WP_021472938.1">
    <property type="nucleotide sequence ID" value="NZ_BDMH01000034.1"/>
</dbReference>
<organism evidence="2 3">
    <name type="scientific">Paenarthrobacter ureafaciens</name>
    <dbReference type="NCBI Taxonomy" id="37931"/>
    <lineage>
        <taxon>Bacteria</taxon>
        <taxon>Bacillati</taxon>
        <taxon>Actinomycetota</taxon>
        <taxon>Actinomycetes</taxon>
        <taxon>Micrococcales</taxon>
        <taxon>Micrococcaceae</taxon>
        <taxon>Paenarthrobacter</taxon>
    </lineage>
</organism>
<evidence type="ECO:0000313" key="3">
    <source>
        <dbReference type="Proteomes" id="UP001163293"/>
    </source>
</evidence>
<name>A0AAX3EHK2_PAEUR</name>
<proteinExistence type="predicted"/>
<sequence>MNLNIYLGLLHKGEQTLADSFRQVAEGHGAEPDVHFLCQTLAKQCDHHEELLAPLAERYGEDGSDDEPERLHADGLSETRGGPVGLLRDLQDLYLLATLVDATWTVVEQAGSALRDKELLSAVEKCQAETQQQISWLKTRMKQAAPQALLVAE</sequence>
<keyword evidence="3" id="KW-1185">Reference proteome</keyword>
<feature type="region of interest" description="Disordered" evidence="1">
    <location>
        <begin position="57"/>
        <end position="78"/>
    </location>
</feature>
<evidence type="ECO:0008006" key="4">
    <source>
        <dbReference type="Google" id="ProtNLM"/>
    </source>
</evidence>
<dbReference type="AlphaFoldDB" id="A0AAX3EHK2"/>
<gene>
    <name evidence="2" type="ORF">NL394_20705</name>
</gene>
<evidence type="ECO:0000256" key="1">
    <source>
        <dbReference type="SAM" id="MobiDB-lite"/>
    </source>
</evidence>
<protein>
    <recommendedName>
        <fullName evidence="4">DUF892 family protein</fullName>
    </recommendedName>
</protein>
<reference evidence="2" key="1">
    <citation type="submission" date="2022-07" db="EMBL/GenBank/DDBJ databases">
        <authorList>
            <person name="Wu T."/>
        </authorList>
    </citation>
    <scope>NUCLEOTIDE SEQUENCE</scope>
    <source>
        <strain evidence="2">SD-1</strain>
    </source>
</reference>
<evidence type="ECO:0000313" key="2">
    <source>
        <dbReference type="EMBL" id="UYV97418.1"/>
    </source>
</evidence>
<dbReference type="EMBL" id="CP101185">
    <property type="protein sequence ID" value="UYV97418.1"/>
    <property type="molecule type" value="Genomic_DNA"/>
</dbReference>
<dbReference type="GeneID" id="79883117"/>